<evidence type="ECO:0000256" key="2">
    <source>
        <dbReference type="ARBA" id="ARBA00023125"/>
    </source>
</evidence>
<dbReference type="SUPFAM" id="SSF46785">
    <property type="entry name" value="Winged helix' DNA-binding domain"/>
    <property type="match status" value="1"/>
</dbReference>
<dbReference type="PANTHER" id="PTHR42756">
    <property type="entry name" value="TRANSCRIPTIONAL REGULATOR, MARR"/>
    <property type="match status" value="1"/>
</dbReference>
<dbReference type="InterPro" id="IPR036390">
    <property type="entry name" value="WH_DNA-bd_sf"/>
</dbReference>
<comment type="caution">
    <text evidence="5">The sequence shown here is derived from an EMBL/GenBank/DDBJ whole genome shotgun (WGS) entry which is preliminary data.</text>
</comment>
<proteinExistence type="predicted"/>
<evidence type="ECO:0000313" key="6">
    <source>
        <dbReference type="Proteomes" id="UP000435649"/>
    </source>
</evidence>
<dbReference type="InterPro" id="IPR000835">
    <property type="entry name" value="HTH_MarR-typ"/>
</dbReference>
<protein>
    <submittedName>
        <fullName evidence="5">MarR family transcriptional regulator</fullName>
    </submittedName>
</protein>
<name>A0A844G3C6_9BACT</name>
<dbReference type="Proteomes" id="UP000435649">
    <property type="component" value="Unassembled WGS sequence"/>
</dbReference>
<dbReference type="PROSITE" id="PS50995">
    <property type="entry name" value="HTH_MARR_2"/>
    <property type="match status" value="1"/>
</dbReference>
<accession>A0A844G3C6</accession>
<evidence type="ECO:0000256" key="3">
    <source>
        <dbReference type="ARBA" id="ARBA00023163"/>
    </source>
</evidence>
<evidence type="ECO:0000259" key="4">
    <source>
        <dbReference type="PROSITE" id="PS50995"/>
    </source>
</evidence>
<feature type="domain" description="HTH marR-type" evidence="4">
    <location>
        <begin position="1"/>
        <end position="131"/>
    </location>
</feature>
<keyword evidence="1" id="KW-0805">Transcription regulation</keyword>
<dbReference type="PANTHER" id="PTHR42756:SF1">
    <property type="entry name" value="TRANSCRIPTIONAL REPRESSOR OF EMRAB OPERON"/>
    <property type="match status" value="1"/>
</dbReference>
<dbReference type="GO" id="GO:0003677">
    <property type="term" value="F:DNA binding"/>
    <property type="evidence" value="ECO:0007669"/>
    <property type="project" value="UniProtKB-KW"/>
</dbReference>
<dbReference type="Pfam" id="PF01047">
    <property type="entry name" value="MarR"/>
    <property type="match status" value="1"/>
</dbReference>
<dbReference type="AlphaFoldDB" id="A0A844G3C6"/>
<reference evidence="5 6" key="1">
    <citation type="submission" date="2019-08" db="EMBL/GenBank/DDBJ databases">
        <title>In-depth cultivation of the pig gut microbiome towards novel bacterial diversity and tailored functional studies.</title>
        <authorList>
            <person name="Wylensek D."/>
            <person name="Hitch T.C.A."/>
            <person name="Clavel T."/>
        </authorList>
    </citation>
    <scope>NUCLEOTIDE SEQUENCE [LARGE SCALE GENOMIC DNA]</scope>
    <source>
        <strain evidence="5 6">BBE-744-WT-12</strain>
    </source>
</reference>
<organism evidence="5 6">
    <name type="scientific">Victivallis lenta</name>
    <dbReference type="NCBI Taxonomy" id="2606640"/>
    <lineage>
        <taxon>Bacteria</taxon>
        <taxon>Pseudomonadati</taxon>
        <taxon>Lentisphaerota</taxon>
        <taxon>Lentisphaeria</taxon>
        <taxon>Victivallales</taxon>
        <taxon>Victivallaceae</taxon>
        <taxon>Victivallis</taxon>
    </lineage>
</organism>
<gene>
    <name evidence="5" type="ORF">FYJ85_10525</name>
</gene>
<sequence length="142" mass="16631">MQITLIKQHLGRLLDKMLFDQGIHEFNGPQGRILYVLWNHDFISIQELATGTGLANTTLTSMLDRMEQKQLIRRTPDSNDRRKHLIALTPKARSLEKEYRAVTDRMTELTYQGFTVEEITRLEEFLERVLDNVRGAEMSRKK</sequence>
<evidence type="ECO:0000256" key="1">
    <source>
        <dbReference type="ARBA" id="ARBA00023015"/>
    </source>
</evidence>
<evidence type="ECO:0000313" key="5">
    <source>
        <dbReference type="EMBL" id="MST97474.1"/>
    </source>
</evidence>
<dbReference type="Gene3D" id="1.10.10.10">
    <property type="entry name" value="Winged helix-like DNA-binding domain superfamily/Winged helix DNA-binding domain"/>
    <property type="match status" value="1"/>
</dbReference>
<dbReference type="GO" id="GO:0003700">
    <property type="term" value="F:DNA-binding transcription factor activity"/>
    <property type="evidence" value="ECO:0007669"/>
    <property type="project" value="InterPro"/>
</dbReference>
<keyword evidence="3" id="KW-0804">Transcription</keyword>
<dbReference type="SMART" id="SM00347">
    <property type="entry name" value="HTH_MARR"/>
    <property type="match status" value="1"/>
</dbReference>
<dbReference type="InterPro" id="IPR036388">
    <property type="entry name" value="WH-like_DNA-bd_sf"/>
</dbReference>
<dbReference type="PRINTS" id="PR00598">
    <property type="entry name" value="HTHMARR"/>
</dbReference>
<keyword evidence="2" id="KW-0238">DNA-binding</keyword>
<dbReference type="EMBL" id="VUNS01000010">
    <property type="protein sequence ID" value="MST97474.1"/>
    <property type="molecule type" value="Genomic_DNA"/>
</dbReference>
<keyword evidence="6" id="KW-1185">Reference proteome</keyword>